<feature type="region of interest" description="Disordered" evidence="1">
    <location>
        <begin position="21"/>
        <end position="41"/>
    </location>
</feature>
<organism evidence="2 3">
    <name type="scientific">Citrobacter europaeus</name>
    <dbReference type="NCBI Taxonomy" id="1914243"/>
    <lineage>
        <taxon>Bacteria</taxon>
        <taxon>Pseudomonadati</taxon>
        <taxon>Pseudomonadota</taxon>
        <taxon>Gammaproteobacteria</taxon>
        <taxon>Enterobacterales</taxon>
        <taxon>Enterobacteriaceae</taxon>
        <taxon>Citrobacter</taxon>
    </lineage>
</organism>
<evidence type="ECO:0000313" key="3">
    <source>
        <dbReference type="Proteomes" id="UP000195338"/>
    </source>
</evidence>
<name>A0ABY0JSB5_9ENTR</name>
<evidence type="ECO:0000256" key="1">
    <source>
        <dbReference type="SAM" id="MobiDB-lite"/>
    </source>
</evidence>
<reference evidence="2 3" key="1">
    <citation type="submission" date="2016-04" db="EMBL/GenBank/DDBJ databases">
        <authorList>
            <person name="Mornico D."/>
        </authorList>
    </citation>
    <scope>NUCLEOTIDE SEQUENCE [LARGE SCALE GENOMIC DNA]</scope>
    <source>
        <strain evidence="2 3">A121</strain>
    </source>
</reference>
<dbReference type="Proteomes" id="UP000195338">
    <property type="component" value="Unassembled WGS sequence"/>
</dbReference>
<sequence length="41" mass="4131">MPDGGFALSGLQINVGRMSAAPSGINSTRQKSTGFISTCGD</sequence>
<feature type="compositionally biased region" description="Polar residues" evidence="1">
    <location>
        <begin position="24"/>
        <end position="41"/>
    </location>
</feature>
<proteinExistence type="predicted"/>
<comment type="caution">
    <text evidence="2">The sequence shown here is derived from an EMBL/GenBank/DDBJ whole genome shotgun (WGS) entry which is preliminary data.</text>
</comment>
<evidence type="ECO:0000313" key="2">
    <source>
        <dbReference type="EMBL" id="SBW26517.1"/>
    </source>
</evidence>
<accession>A0ABY0JSB5</accession>
<protein>
    <submittedName>
        <fullName evidence="2">Uncharacterized protein</fullName>
    </submittedName>
</protein>
<keyword evidence="3" id="KW-1185">Reference proteome</keyword>
<dbReference type="EMBL" id="FLUX01000037">
    <property type="protein sequence ID" value="SBW26517.1"/>
    <property type="molecule type" value="Genomic_DNA"/>
</dbReference>
<gene>
    <name evidence="2" type="ORF">BN4901_3291</name>
</gene>